<proteinExistence type="predicted"/>
<protein>
    <submittedName>
        <fullName evidence="1">Uncharacterized protein</fullName>
    </submittedName>
</protein>
<reference evidence="1" key="2">
    <citation type="submission" date="2013-09" db="EMBL/GenBank/DDBJ databases">
        <title>Draft genome sequence of Anaerotruncus colihominis(DSM 17241).</title>
        <authorList>
            <person name="Sudarsanam P."/>
            <person name="Ley R."/>
            <person name="Guruge J."/>
            <person name="Turnbaugh P.J."/>
            <person name="Mahowald M."/>
            <person name="Liep D."/>
            <person name="Gordon J."/>
        </authorList>
    </citation>
    <scope>NUCLEOTIDE SEQUENCE</scope>
    <source>
        <strain evidence="1">DSM 17241</strain>
    </source>
</reference>
<dbReference type="AlphaFoldDB" id="B0PHN5"/>
<gene>
    <name evidence="1" type="ORF">ANACOL_04328</name>
</gene>
<dbReference type="Proteomes" id="UP000003803">
    <property type="component" value="Unassembled WGS sequence"/>
</dbReference>
<name>B0PHN5_9FIRM</name>
<dbReference type="EMBL" id="ABGD02000034">
    <property type="protein sequence ID" value="EDS09003.1"/>
    <property type="molecule type" value="Genomic_DNA"/>
</dbReference>
<reference evidence="1" key="1">
    <citation type="submission" date="2007-11" db="EMBL/GenBank/DDBJ databases">
        <authorList>
            <person name="Fulton L."/>
            <person name="Clifton S."/>
            <person name="Fulton B."/>
            <person name="Xu J."/>
            <person name="Minx P."/>
            <person name="Pepin K.H."/>
            <person name="Johnson M."/>
            <person name="Thiruvilangam P."/>
            <person name="Bhonagiri V."/>
            <person name="Nash W.E."/>
            <person name="Mardis E.R."/>
            <person name="Wilson R.K."/>
        </authorList>
    </citation>
    <scope>NUCLEOTIDE SEQUENCE [LARGE SCALE GENOMIC DNA]</scope>
    <source>
        <strain evidence="1">DSM 17241</strain>
    </source>
</reference>
<dbReference type="HOGENOM" id="CLU_2598341_0_0_9"/>
<keyword evidence="2" id="KW-1185">Reference proteome</keyword>
<sequence>MDGEPLSSAGAAEAAGAVEAAGAAFELSAGALLPQAESENTIADARILAKIFFISFTPVFLDSYLNRSPADWKQVDQYK</sequence>
<evidence type="ECO:0000313" key="1">
    <source>
        <dbReference type="EMBL" id="EDS09003.1"/>
    </source>
</evidence>
<accession>B0PHN5</accession>
<comment type="caution">
    <text evidence="1">The sequence shown here is derived from an EMBL/GenBank/DDBJ whole genome shotgun (WGS) entry which is preliminary data.</text>
</comment>
<organism evidence="1 2">
    <name type="scientific">Anaerotruncus colihominis DSM 17241</name>
    <dbReference type="NCBI Taxonomy" id="445972"/>
    <lineage>
        <taxon>Bacteria</taxon>
        <taxon>Bacillati</taxon>
        <taxon>Bacillota</taxon>
        <taxon>Clostridia</taxon>
        <taxon>Eubacteriales</taxon>
        <taxon>Oscillospiraceae</taxon>
        <taxon>Anaerotruncus</taxon>
    </lineage>
</organism>
<evidence type="ECO:0000313" key="2">
    <source>
        <dbReference type="Proteomes" id="UP000003803"/>
    </source>
</evidence>